<feature type="compositionally biased region" description="Acidic residues" evidence="1">
    <location>
        <begin position="16"/>
        <end position="26"/>
    </location>
</feature>
<reference evidence="3" key="1">
    <citation type="submission" date="2022-11" db="UniProtKB">
        <authorList>
            <consortium name="WormBaseParasite"/>
        </authorList>
    </citation>
    <scope>IDENTIFICATION</scope>
</reference>
<organism evidence="2 3">
    <name type="scientific">Romanomermis culicivorax</name>
    <name type="common">Nematode worm</name>
    <dbReference type="NCBI Taxonomy" id="13658"/>
    <lineage>
        <taxon>Eukaryota</taxon>
        <taxon>Metazoa</taxon>
        <taxon>Ecdysozoa</taxon>
        <taxon>Nematoda</taxon>
        <taxon>Enoplea</taxon>
        <taxon>Dorylaimia</taxon>
        <taxon>Mermithida</taxon>
        <taxon>Mermithoidea</taxon>
        <taxon>Mermithidae</taxon>
        <taxon>Romanomermis</taxon>
    </lineage>
</organism>
<evidence type="ECO:0000256" key="1">
    <source>
        <dbReference type="SAM" id="MobiDB-lite"/>
    </source>
</evidence>
<dbReference type="WBParaSite" id="nRc.2.0.1.t33330-RA">
    <property type="protein sequence ID" value="nRc.2.0.1.t33330-RA"/>
    <property type="gene ID" value="nRc.2.0.1.g33330"/>
</dbReference>
<evidence type="ECO:0000313" key="2">
    <source>
        <dbReference type="Proteomes" id="UP000887565"/>
    </source>
</evidence>
<evidence type="ECO:0000313" key="3">
    <source>
        <dbReference type="WBParaSite" id="nRc.2.0.1.t33330-RA"/>
    </source>
</evidence>
<sequence>DRDKCSSNQDPYGSETSDDDSDCSDFEEQKNVKKLKANNNNNENRKNGTLYNQQQNRAASSSNNVHLAANFSTHLHNLRNSSSNVGSSAPYTRIISSLAADHHPSPLIFDVQNSGLQNFMRFPMVPFQSTAPASYHHQQLPDHHPSMNQIDLMPTPTIKCEIGGAQSNYESL</sequence>
<feature type="region of interest" description="Disordered" evidence="1">
    <location>
        <begin position="1"/>
        <end position="28"/>
    </location>
</feature>
<dbReference type="AlphaFoldDB" id="A0A915K3G5"/>
<dbReference type="Proteomes" id="UP000887565">
    <property type="component" value="Unplaced"/>
</dbReference>
<feature type="compositionally biased region" description="Polar residues" evidence="1">
    <location>
        <begin position="1"/>
        <end position="15"/>
    </location>
</feature>
<protein>
    <submittedName>
        <fullName evidence="3">Uncharacterized protein</fullName>
    </submittedName>
</protein>
<name>A0A915K3G5_ROMCU</name>
<keyword evidence="2" id="KW-1185">Reference proteome</keyword>
<accession>A0A915K3G5</accession>
<proteinExistence type="predicted"/>